<dbReference type="PANTHER" id="PTHR43977">
    <property type="entry name" value="STRUCTURAL MAINTENANCE OF CHROMOSOMES PROTEIN 3"/>
    <property type="match status" value="1"/>
</dbReference>
<evidence type="ECO:0000256" key="4">
    <source>
        <dbReference type="ARBA" id="ARBA00022840"/>
    </source>
</evidence>
<evidence type="ECO:0000313" key="10">
    <source>
        <dbReference type="Proteomes" id="UP000078582"/>
    </source>
</evidence>
<keyword evidence="4 7" id="KW-0067">ATP-binding</keyword>
<organism evidence="9 10">
    <name type="scientific">Loigolactobacillus backii</name>
    <dbReference type="NCBI Taxonomy" id="375175"/>
    <lineage>
        <taxon>Bacteria</taxon>
        <taxon>Bacillati</taxon>
        <taxon>Bacillota</taxon>
        <taxon>Bacilli</taxon>
        <taxon>Lactobacillales</taxon>
        <taxon>Lactobacillaceae</taxon>
        <taxon>Loigolactobacillus</taxon>
    </lineage>
</organism>
<keyword evidence="3 7" id="KW-0547">Nucleotide-binding</keyword>
<dbReference type="EMBL" id="CP014873">
    <property type="protein sequence ID" value="ANK63035.1"/>
    <property type="molecule type" value="Genomic_DNA"/>
</dbReference>
<dbReference type="PIRSF" id="PIRSF005719">
    <property type="entry name" value="SMC"/>
    <property type="match status" value="1"/>
</dbReference>
<dbReference type="GO" id="GO:0016887">
    <property type="term" value="F:ATP hydrolysis activity"/>
    <property type="evidence" value="ECO:0007669"/>
    <property type="project" value="InterPro"/>
</dbReference>
<dbReference type="SUPFAM" id="SSF75553">
    <property type="entry name" value="Smc hinge domain"/>
    <property type="match status" value="1"/>
</dbReference>
<protein>
    <recommendedName>
        <fullName evidence="7">Chromosome partition protein Smc</fullName>
    </recommendedName>
</protein>
<dbReference type="GO" id="GO:0006260">
    <property type="term" value="P:DNA replication"/>
    <property type="evidence" value="ECO:0007669"/>
    <property type="project" value="UniProtKB-UniRule"/>
</dbReference>
<name>A0A192H3T6_9LACO</name>
<comment type="function">
    <text evidence="7">Required for chromosome condensation and partitioning.</text>
</comment>
<dbReference type="GO" id="GO:0007062">
    <property type="term" value="P:sister chromatid cohesion"/>
    <property type="evidence" value="ECO:0007669"/>
    <property type="project" value="InterPro"/>
</dbReference>
<dbReference type="Gene3D" id="3.30.70.1620">
    <property type="match status" value="1"/>
</dbReference>
<evidence type="ECO:0000256" key="7">
    <source>
        <dbReference type="HAMAP-Rule" id="MF_01894"/>
    </source>
</evidence>
<dbReference type="STRING" id="375175.AYR53_09840"/>
<keyword evidence="5 7" id="KW-0175">Coiled coil</keyword>
<evidence type="ECO:0000259" key="8">
    <source>
        <dbReference type="SMART" id="SM00968"/>
    </source>
</evidence>
<dbReference type="AlphaFoldDB" id="A0A192H3T6"/>
<evidence type="ECO:0000256" key="3">
    <source>
        <dbReference type="ARBA" id="ARBA00022741"/>
    </source>
</evidence>
<feature type="coiled-coil region" evidence="7">
    <location>
        <begin position="901"/>
        <end position="935"/>
    </location>
</feature>
<feature type="coiled-coil region" evidence="7">
    <location>
        <begin position="234"/>
        <end position="296"/>
    </location>
</feature>
<sequence length="1184" mass="131583">MQLKTLEINGFKSFADKTVINFNSGITGIVGPNGSGKSNITEAIRWALGEQSAKSLRGGKMPDVIFAGSSARKPLNRAEVTLTFSNHDHALKTSFEEVSVMRSLYRDGTSAFYINQKPCRLKDIVNLFMDSGLGRESFSIISQGKIAAVFNSKPEDRRGIIEEAAGVVKYKQRKHEATGQLDETAVNLNRVADIIVELKDQVEPLKEQSSLAKDYLAQKKQLDEVTKTLLVRQIDEQVVAKKQQQTELKETRENLEQAKQNQAAFAQQVTTQKQQQQQLELELDQLQQQRLTLTKQQADVSGQQQLAGERRKVVQEKVANLMTTITTKQQQLSEQTDLVARNTQLLTEKQQQVAQQEKQLDLQQDGSLSASKRKQQIENLRNQYIDQMQQQTTLHNEAAYLQKQLTQENAVNKKQQNQSSAAQQRAAKVVAELDAAQKAFEQANEREQTLTKQLTDLTQLHQRHNQQYDQAQKNWYQALAIMQKAEAKQSSFAEMKQDYAGFYAGVRGVLKNRRQLNGIVGAVAELVEVPEKYNTAIETALGGQLQSVVVENQSAGKAAIQFLKQKQLGRATFLPLDVVHAAGLTQAQLTEVRQVTGFVGIAADLVTYDQRIAPVIRHLLGRIVIAKDITAAIQIANQLQHRIRVVSLSGDVMNPGGSMTGGGATKRGGLLARELEQRQLAEKLHAMQLQLDDKETALKTAKATLKKEEAQQVTLRQQQQTLTKQNTTAATTIATLKTQQAQFTQQQQASLYEKQQQAVTKKQVEQQLATNTTKTTALVTAMATLDKQLQQAQTDLTAYEANQNQTAKQRQAAQTSLAVAKEQLQHLKKEQREGQARKEDFASDLRTAQQEKEQLTKQLAQTGTTTDSVKAKLAKIEQQLGQQTTAITAKQQKRATIATALEQQQLQLDHAQAVVQQQDAKLTQVTANVADLNQQINHALTTLSETYELSYAAAEAAALSTATAELRQQAKLLQMGLDDIGTVNLGAISEYERLKKRYDFLNEQRQDLLTAKEQLTTTMTEMDQEVIQRFKTTFDQVAAAFSETFPKMFGGGQASLALTDPHELLTTGIEIIAQPPGKKLQQLSLLSGGERALTAITLLFAIIKVRPVPLCILDEVEAALDDANVDRFGRFLQHYDKNTQFVVITHRKGTMMAMDVLYGVAMQESGVSHMVSVSLKEATEVVQQ</sequence>
<dbReference type="HAMAP" id="MF_01894">
    <property type="entry name" value="Smc_prok"/>
    <property type="match status" value="1"/>
</dbReference>
<dbReference type="FunFam" id="3.40.50.300:FF:000984">
    <property type="entry name" value="Chromosome partition protein Smc"/>
    <property type="match status" value="1"/>
</dbReference>
<keyword evidence="2 7" id="KW-0963">Cytoplasm</keyword>
<feature type="coiled-coil region" evidence="7">
    <location>
        <begin position="684"/>
        <end position="725"/>
    </location>
</feature>
<dbReference type="RefSeq" id="WP_068280447.1">
    <property type="nucleotide sequence ID" value="NZ_CP014873.1"/>
</dbReference>
<comment type="subunit">
    <text evidence="7">Homodimer.</text>
</comment>
<comment type="similarity">
    <text evidence="7">Belongs to the SMC family.</text>
</comment>
<dbReference type="Pfam" id="PF06470">
    <property type="entry name" value="SMC_hinge"/>
    <property type="match status" value="1"/>
</dbReference>
<dbReference type="InterPro" id="IPR010935">
    <property type="entry name" value="SMC_hinge"/>
</dbReference>
<dbReference type="Proteomes" id="UP000078582">
    <property type="component" value="Chromosome"/>
</dbReference>
<feature type="binding site" evidence="7">
    <location>
        <begin position="32"/>
        <end position="39"/>
    </location>
    <ligand>
        <name>ATP</name>
        <dbReference type="ChEBI" id="CHEBI:30616"/>
    </ligand>
</feature>
<keyword evidence="6 7" id="KW-0238">DNA-binding</keyword>
<dbReference type="InterPro" id="IPR024704">
    <property type="entry name" value="SMC"/>
</dbReference>
<dbReference type="GO" id="GO:0005737">
    <property type="term" value="C:cytoplasm"/>
    <property type="evidence" value="ECO:0007669"/>
    <property type="project" value="UniProtKB-SubCell"/>
</dbReference>
<keyword evidence="10" id="KW-1185">Reference proteome</keyword>
<dbReference type="SMART" id="SM00968">
    <property type="entry name" value="SMC_hinge"/>
    <property type="match status" value="1"/>
</dbReference>
<gene>
    <name evidence="7" type="primary">smc</name>
    <name evidence="9" type="ORF">AYR53_09840</name>
</gene>
<reference evidence="9 10" key="1">
    <citation type="submission" date="2016-03" db="EMBL/GenBank/DDBJ databases">
        <title>Pediococcus and Lactobacillus from brewery environment - whole genome sequencing and assembly.</title>
        <authorList>
            <person name="Behr J."/>
            <person name="Geissler A.J."/>
            <person name="Vogel R.F."/>
        </authorList>
    </citation>
    <scope>NUCLEOTIDE SEQUENCE [LARGE SCALE GENOMIC DNA]</scope>
    <source>
        <strain evidence="9 10">TMW 1.1989</strain>
    </source>
</reference>
<dbReference type="GeneID" id="42982556"/>
<dbReference type="NCBIfam" id="TIGR02168">
    <property type="entry name" value="SMC_prok_B"/>
    <property type="match status" value="1"/>
</dbReference>
<evidence type="ECO:0000313" key="9">
    <source>
        <dbReference type="EMBL" id="ANK63035.1"/>
    </source>
</evidence>
<dbReference type="InterPro" id="IPR003395">
    <property type="entry name" value="RecF/RecN/SMC_N"/>
</dbReference>
<proteinExistence type="inferred from homology"/>
<dbReference type="SUPFAM" id="SSF52540">
    <property type="entry name" value="P-loop containing nucleoside triphosphate hydrolases"/>
    <property type="match status" value="1"/>
</dbReference>
<dbReference type="InterPro" id="IPR027417">
    <property type="entry name" value="P-loop_NTPase"/>
</dbReference>
<comment type="domain">
    <text evidence="7">Contains large globular domains required for ATP hydrolysis at each terminus and a third globular domain forming a flexible hinge near the middle of the molecule. These domains are separated by coiled-coil structures.</text>
</comment>
<feature type="coiled-coil region" evidence="7">
    <location>
        <begin position="984"/>
        <end position="1018"/>
    </location>
</feature>
<dbReference type="GO" id="GO:0030261">
    <property type="term" value="P:chromosome condensation"/>
    <property type="evidence" value="ECO:0007669"/>
    <property type="project" value="InterPro"/>
</dbReference>
<dbReference type="OrthoDB" id="9808768at2"/>
<dbReference type="Gene3D" id="3.40.50.300">
    <property type="entry name" value="P-loop containing nucleotide triphosphate hydrolases"/>
    <property type="match status" value="2"/>
</dbReference>
<evidence type="ECO:0000256" key="5">
    <source>
        <dbReference type="ARBA" id="ARBA00023054"/>
    </source>
</evidence>
<feature type="domain" description="SMC hinge" evidence="8">
    <location>
        <begin position="517"/>
        <end position="636"/>
    </location>
</feature>
<evidence type="ECO:0000256" key="6">
    <source>
        <dbReference type="ARBA" id="ARBA00023125"/>
    </source>
</evidence>
<dbReference type="GO" id="GO:0005694">
    <property type="term" value="C:chromosome"/>
    <property type="evidence" value="ECO:0007669"/>
    <property type="project" value="InterPro"/>
</dbReference>
<comment type="subcellular location">
    <subcellularLocation>
        <location evidence="1 7">Cytoplasm</location>
    </subcellularLocation>
</comment>
<dbReference type="FunFam" id="3.40.50.300:FF:000901">
    <property type="entry name" value="Chromosome partition protein Smc"/>
    <property type="match status" value="1"/>
</dbReference>
<dbReference type="InterPro" id="IPR011890">
    <property type="entry name" value="SMC_prok"/>
</dbReference>
<dbReference type="Pfam" id="PF02463">
    <property type="entry name" value="SMC_N"/>
    <property type="match status" value="2"/>
</dbReference>
<dbReference type="GO" id="GO:0007059">
    <property type="term" value="P:chromosome segregation"/>
    <property type="evidence" value="ECO:0007669"/>
    <property type="project" value="UniProtKB-UniRule"/>
</dbReference>
<dbReference type="CDD" id="cd03278">
    <property type="entry name" value="ABC_SMC_barmotin"/>
    <property type="match status" value="2"/>
</dbReference>
<feature type="coiled-coil region" evidence="7">
    <location>
        <begin position="426"/>
        <end position="474"/>
    </location>
</feature>
<dbReference type="Gene3D" id="1.20.1060.20">
    <property type="match status" value="1"/>
</dbReference>
<dbReference type="GO" id="GO:0003677">
    <property type="term" value="F:DNA binding"/>
    <property type="evidence" value="ECO:0007669"/>
    <property type="project" value="UniProtKB-UniRule"/>
</dbReference>
<evidence type="ECO:0000256" key="1">
    <source>
        <dbReference type="ARBA" id="ARBA00004496"/>
    </source>
</evidence>
<accession>A0A192H3T6</accession>
<evidence type="ECO:0000256" key="2">
    <source>
        <dbReference type="ARBA" id="ARBA00022490"/>
    </source>
</evidence>
<dbReference type="GO" id="GO:0005524">
    <property type="term" value="F:ATP binding"/>
    <property type="evidence" value="ECO:0007669"/>
    <property type="project" value="UniProtKB-UniRule"/>
</dbReference>
<dbReference type="InterPro" id="IPR036277">
    <property type="entry name" value="SMC_hinge_sf"/>
</dbReference>
<feature type="coiled-coil region" evidence="7">
    <location>
        <begin position="339"/>
        <end position="366"/>
    </location>
</feature>
<feature type="coiled-coil region" evidence="7">
    <location>
        <begin position="782"/>
        <end position="865"/>
    </location>
</feature>